<gene>
    <name evidence="1" type="ORF">Pth03_62600</name>
</gene>
<proteinExistence type="predicted"/>
<dbReference type="Proteomes" id="UP000605992">
    <property type="component" value="Unassembled WGS sequence"/>
</dbReference>
<dbReference type="Pfam" id="PF02288">
    <property type="entry name" value="Dehydratase_MU"/>
    <property type="match status" value="1"/>
</dbReference>
<dbReference type="InterPro" id="IPR003208">
    <property type="entry name" value="Dehydtase/Dehydtase_re"/>
</dbReference>
<dbReference type="SUPFAM" id="SSF52968">
    <property type="entry name" value="B12-dependent dehydatase associated subunit"/>
    <property type="match status" value="1"/>
</dbReference>
<evidence type="ECO:0000313" key="2">
    <source>
        <dbReference type="Proteomes" id="UP000605992"/>
    </source>
</evidence>
<accession>A0A8J3VA81</accession>
<dbReference type="AlphaFoldDB" id="A0A8J3VA81"/>
<dbReference type="Gene3D" id="3.40.50.10150">
    <property type="entry name" value="B12-dependent dehydatase associated subunit"/>
    <property type="match status" value="1"/>
</dbReference>
<name>A0A8J3VA81_9ACTN</name>
<keyword evidence="2" id="KW-1185">Reference proteome</keyword>
<comment type="caution">
    <text evidence="1">The sequence shown here is derived from an EMBL/GenBank/DDBJ whole genome shotgun (WGS) entry which is preliminary data.</text>
</comment>
<evidence type="ECO:0000313" key="1">
    <source>
        <dbReference type="EMBL" id="GII57871.1"/>
    </source>
</evidence>
<dbReference type="InterPro" id="IPR010254">
    <property type="entry name" value="B12-dep_deHydtase_bsu"/>
</dbReference>
<sequence>MTPVIAVMVWCDPGLRSRRCMRDLTAGIEEEGVPYHLESGTGGSVELAYAAAQASGLGVGVGVDADGNVCVHHAKLPSDMPAVTGPASAARIIGHNAARLVVGVPLKQPDL</sequence>
<organism evidence="1 2">
    <name type="scientific">Planotetraspora thailandica</name>
    <dbReference type="NCBI Taxonomy" id="487172"/>
    <lineage>
        <taxon>Bacteria</taxon>
        <taxon>Bacillati</taxon>
        <taxon>Actinomycetota</taxon>
        <taxon>Actinomycetes</taxon>
        <taxon>Streptosporangiales</taxon>
        <taxon>Streptosporangiaceae</taxon>
        <taxon>Planotetraspora</taxon>
    </lineage>
</organism>
<protein>
    <submittedName>
        <fullName evidence="1">PduH protein</fullName>
    </submittedName>
</protein>
<dbReference type="EMBL" id="BOOR01000056">
    <property type="protein sequence ID" value="GII57871.1"/>
    <property type="molecule type" value="Genomic_DNA"/>
</dbReference>
<dbReference type="RefSeq" id="WP_203947987.1">
    <property type="nucleotide sequence ID" value="NZ_BOOR01000056.1"/>
</dbReference>
<reference evidence="1" key="1">
    <citation type="submission" date="2021-01" db="EMBL/GenBank/DDBJ databases">
        <title>Whole genome shotgun sequence of Planotetraspora thailandica NBRC 104271.</title>
        <authorList>
            <person name="Komaki H."/>
            <person name="Tamura T."/>
        </authorList>
    </citation>
    <scope>NUCLEOTIDE SEQUENCE</scope>
    <source>
        <strain evidence="1">NBRC 104271</strain>
    </source>
</reference>